<comment type="caution">
    <text evidence="1">The sequence shown here is derived from an EMBL/GenBank/DDBJ whole genome shotgun (WGS) entry which is preliminary data.</text>
</comment>
<dbReference type="EMBL" id="LAZR01023414">
    <property type="protein sequence ID" value="KKL78584.1"/>
    <property type="molecule type" value="Genomic_DNA"/>
</dbReference>
<dbReference type="AlphaFoldDB" id="A0A0F9EX04"/>
<reference evidence="1" key="1">
    <citation type="journal article" date="2015" name="Nature">
        <title>Complex archaea that bridge the gap between prokaryotes and eukaryotes.</title>
        <authorList>
            <person name="Spang A."/>
            <person name="Saw J.H."/>
            <person name="Jorgensen S.L."/>
            <person name="Zaremba-Niedzwiedzka K."/>
            <person name="Martijn J."/>
            <person name="Lind A.E."/>
            <person name="van Eijk R."/>
            <person name="Schleper C."/>
            <person name="Guy L."/>
            <person name="Ettema T.J."/>
        </authorList>
    </citation>
    <scope>NUCLEOTIDE SEQUENCE</scope>
</reference>
<accession>A0A0F9EX04</accession>
<evidence type="ECO:0000313" key="1">
    <source>
        <dbReference type="EMBL" id="KKL78584.1"/>
    </source>
</evidence>
<gene>
    <name evidence="1" type="ORF">LCGC14_2023420</name>
</gene>
<sequence>HFLLTLSGIMEIEPPKKSDDLDELRAQMPKDSVPKPRAENDPHLIVETWI</sequence>
<proteinExistence type="predicted"/>
<feature type="non-terminal residue" evidence="1">
    <location>
        <position position="1"/>
    </location>
</feature>
<protein>
    <submittedName>
        <fullName evidence="1">Uncharacterized protein</fullName>
    </submittedName>
</protein>
<name>A0A0F9EX04_9ZZZZ</name>
<organism evidence="1">
    <name type="scientific">marine sediment metagenome</name>
    <dbReference type="NCBI Taxonomy" id="412755"/>
    <lineage>
        <taxon>unclassified sequences</taxon>
        <taxon>metagenomes</taxon>
        <taxon>ecological metagenomes</taxon>
    </lineage>
</organism>